<name>A0ABN5HXH3_9ACTN</name>
<organism evidence="3 4">
    <name type="scientific">Streptomyces dengpaensis</name>
    <dbReference type="NCBI Taxonomy" id="2049881"/>
    <lineage>
        <taxon>Bacteria</taxon>
        <taxon>Bacillati</taxon>
        <taxon>Actinomycetota</taxon>
        <taxon>Actinomycetes</taxon>
        <taxon>Kitasatosporales</taxon>
        <taxon>Streptomycetaceae</taxon>
        <taxon>Streptomyces</taxon>
    </lineage>
</organism>
<dbReference type="InterPro" id="IPR012338">
    <property type="entry name" value="Beta-lactam/transpept-like"/>
</dbReference>
<keyword evidence="4" id="KW-1185">Reference proteome</keyword>
<dbReference type="PANTHER" id="PTHR35333">
    <property type="entry name" value="BETA-LACTAMASE"/>
    <property type="match status" value="1"/>
</dbReference>
<dbReference type="InterPro" id="IPR045155">
    <property type="entry name" value="Beta-lactam_cat"/>
</dbReference>
<gene>
    <name evidence="3" type="ORF">C4B68_08780</name>
</gene>
<feature type="domain" description="Beta-lactamase class A catalytic" evidence="2">
    <location>
        <begin position="143"/>
        <end position="285"/>
    </location>
</feature>
<dbReference type="Pfam" id="PF13354">
    <property type="entry name" value="Beta-lactamase2"/>
    <property type="match status" value="1"/>
</dbReference>
<dbReference type="EMBL" id="CP026652">
    <property type="protein sequence ID" value="AVH55849.1"/>
    <property type="molecule type" value="Genomic_DNA"/>
</dbReference>
<evidence type="ECO:0000256" key="1">
    <source>
        <dbReference type="SAM" id="MobiDB-lite"/>
    </source>
</evidence>
<feature type="region of interest" description="Disordered" evidence="1">
    <location>
        <begin position="1"/>
        <end position="21"/>
    </location>
</feature>
<dbReference type="Proteomes" id="UP000238413">
    <property type="component" value="Chromosome"/>
</dbReference>
<evidence type="ECO:0000259" key="2">
    <source>
        <dbReference type="Pfam" id="PF13354"/>
    </source>
</evidence>
<dbReference type="SUPFAM" id="SSF56601">
    <property type="entry name" value="beta-lactamase/transpeptidase-like"/>
    <property type="match status" value="1"/>
</dbReference>
<dbReference type="RefSeq" id="WP_099498822.1">
    <property type="nucleotide sequence ID" value="NZ_CP026652.1"/>
</dbReference>
<dbReference type="Gene3D" id="3.40.710.10">
    <property type="entry name" value="DD-peptidase/beta-lactamase superfamily"/>
    <property type="match status" value="1"/>
</dbReference>
<sequence length="313" mass="32512">MPHRPSPLSHPQSAARRRPHGGRAAVCAGVLVATLATLLSAGTLHPAAAATASARPDAAPAATALAQRDAGTARFLALVKPQRKARVTAAVLDLDGTDRKPTVYGDDTPYDTASIVKVNILAAALLQAQDAGRGLTKQERSHAEAMIERSDNAAANALWRRIGLASGLDAANRRLGLTSTKGGPGAKWGLTRTTASDQIRLLRTVFPTDPASPAGSTALNETSRTCIRTLMTRIVGEQAWGVSAASGSGWALKNGWLQRSSTGLWDINSVGQVTVSGHHYLVAVLSDGNTSMKDGVSLVERAARAAVSMATAH</sequence>
<dbReference type="PANTHER" id="PTHR35333:SF3">
    <property type="entry name" value="BETA-LACTAMASE-TYPE TRANSPEPTIDASE FOLD CONTAINING PROTEIN"/>
    <property type="match status" value="1"/>
</dbReference>
<evidence type="ECO:0000313" key="3">
    <source>
        <dbReference type="EMBL" id="AVH55849.1"/>
    </source>
</evidence>
<dbReference type="InterPro" id="IPR000871">
    <property type="entry name" value="Beta-lactam_class-A"/>
</dbReference>
<proteinExistence type="predicted"/>
<evidence type="ECO:0000313" key="4">
    <source>
        <dbReference type="Proteomes" id="UP000238413"/>
    </source>
</evidence>
<reference evidence="3 4" key="1">
    <citation type="submission" date="2018-02" db="EMBL/GenBank/DDBJ databases">
        <title>Complete genome sequence of Streptomyces dengpaensis, the producer of angucyclines.</title>
        <authorList>
            <person name="Yumei L."/>
        </authorList>
    </citation>
    <scope>NUCLEOTIDE SEQUENCE [LARGE SCALE GENOMIC DNA]</scope>
    <source>
        <strain evidence="3 4">XZHG99</strain>
    </source>
</reference>
<accession>A0ABN5HXH3</accession>
<protein>
    <recommendedName>
        <fullName evidence="2">Beta-lactamase class A catalytic domain-containing protein</fullName>
    </recommendedName>
</protein>